<dbReference type="PROSITE" id="PS50943">
    <property type="entry name" value="HTH_CROC1"/>
    <property type="match status" value="1"/>
</dbReference>
<dbReference type="OrthoDB" id="798409at2"/>
<dbReference type="Pfam" id="PF01381">
    <property type="entry name" value="HTH_3"/>
    <property type="match status" value="1"/>
</dbReference>
<sequence>MPLNIKKTLLNIRQRRENLQYSQEYVASKLKLTQHAYSKIECGVTEITLRRLGEISDILLTRPSALIES</sequence>
<keyword evidence="3" id="KW-1185">Reference proteome</keyword>
<dbReference type="Proteomes" id="UP000318733">
    <property type="component" value="Unassembled WGS sequence"/>
</dbReference>
<dbReference type="SUPFAM" id="SSF47413">
    <property type="entry name" value="lambda repressor-like DNA-binding domains"/>
    <property type="match status" value="1"/>
</dbReference>
<dbReference type="InterPro" id="IPR001387">
    <property type="entry name" value="Cro/C1-type_HTH"/>
</dbReference>
<dbReference type="GO" id="GO:0003677">
    <property type="term" value="F:DNA binding"/>
    <property type="evidence" value="ECO:0007669"/>
    <property type="project" value="InterPro"/>
</dbReference>
<dbReference type="InterPro" id="IPR010982">
    <property type="entry name" value="Lambda_DNA-bd_dom_sf"/>
</dbReference>
<dbReference type="RefSeq" id="WP_144250638.1">
    <property type="nucleotide sequence ID" value="NZ_VLPK01000007.1"/>
</dbReference>
<name>A0A556M8U3_9SPHI</name>
<accession>A0A556M8U3</accession>
<feature type="domain" description="HTH cro/C1-type" evidence="1">
    <location>
        <begin position="12"/>
        <end position="66"/>
    </location>
</feature>
<dbReference type="CDD" id="cd00093">
    <property type="entry name" value="HTH_XRE"/>
    <property type="match status" value="1"/>
</dbReference>
<dbReference type="AlphaFoldDB" id="A0A556M8U3"/>
<evidence type="ECO:0000313" key="3">
    <source>
        <dbReference type="Proteomes" id="UP000318733"/>
    </source>
</evidence>
<dbReference type="EMBL" id="VLPK01000007">
    <property type="protein sequence ID" value="TSJ36347.1"/>
    <property type="molecule type" value="Genomic_DNA"/>
</dbReference>
<proteinExistence type="predicted"/>
<gene>
    <name evidence="2" type="ORF">FO440_22850</name>
</gene>
<organism evidence="2 3">
    <name type="scientific">Mucilaginibacter corticis</name>
    <dbReference type="NCBI Taxonomy" id="2597670"/>
    <lineage>
        <taxon>Bacteria</taxon>
        <taxon>Pseudomonadati</taxon>
        <taxon>Bacteroidota</taxon>
        <taxon>Sphingobacteriia</taxon>
        <taxon>Sphingobacteriales</taxon>
        <taxon>Sphingobacteriaceae</taxon>
        <taxon>Mucilaginibacter</taxon>
    </lineage>
</organism>
<dbReference type="Gene3D" id="1.10.260.40">
    <property type="entry name" value="lambda repressor-like DNA-binding domains"/>
    <property type="match status" value="1"/>
</dbReference>
<dbReference type="SMART" id="SM00530">
    <property type="entry name" value="HTH_XRE"/>
    <property type="match status" value="1"/>
</dbReference>
<comment type="caution">
    <text evidence="2">The sequence shown here is derived from an EMBL/GenBank/DDBJ whole genome shotgun (WGS) entry which is preliminary data.</text>
</comment>
<reference evidence="2 3" key="1">
    <citation type="submission" date="2019-07" db="EMBL/GenBank/DDBJ databases">
        <authorList>
            <person name="Huq M.A."/>
        </authorList>
    </citation>
    <scope>NUCLEOTIDE SEQUENCE [LARGE SCALE GENOMIC DNA]</scope>
    <source>
        <strain evidence="2 3">MAH-19</strain>
    </source>
</reference>
<protein>
    <submittedName>
        <fullName evidence="2">Helix-turn-helix transcriptional regulator</fullName>
    </submittedName>
</protein>
<evidence type="ECO:0000313" key="2">
    <source>
        <dbReference type="EMBL" id="TSJ36347.1"/>
    </source>
</evidence>
<evidence type="ECO:0000259" key="1">
    <source>
        <dbReference type="PROSITE" id="PS50943"/>
    </source>
</evidence>